<dbReference type="Gene3D" id="3.40.630.30">
    <property type="match status" value="1"/>
</dbReference>
<reference evidence="2 3" key="1">
    <citation type="submission" date="2019-03" db="EMBL/GenBank/DDBJ databases">
        <title>Draft genome sequences of novel Actinobacteria.</title>
        <authorList>
            <person name="Sahin N."/>
            <person name="Ay H."/>
            <person name="Saygin H."/>
        </authorList>
    </citation>
    <scope>NUCLEOTIDE SEQUENCE [LARGE SCALE GENOMIC DNA]</scope>
    <source>
        <strain evidence="2 3">JCM 13523</strain>
    </source>
</reference>
<dbReference type="EMBL" id="SMKX01000006">
    <property type="protein sequence ID" value="TDD62498.1"/>
    <property type="molecule type" value="Genomic_DNA"/>
</dbReference>
<dbReference type="PANTHER" id="PTHR43441">
    <property type="entry name" value="RIBOSOMAL-PROTEIN-SERINE ACETYLTRANSFERASE"/>
    <property type="match status" value="1"/>
</dbReference>
<dbReference type="PANTHER" id="PTHR43441:SF10">
    <property type="entry name" value="ACETYLTRANSFERASE"/>
    <property type="match status" value="1"/>
</dbReference>
<protein>
    <submittedName>
        <fullName evidence="2">N-acetyltransferase</fullName>
    </submittedName>
</protein>
<sequence>MPTLTTPAIASTTFAGAQPLLDNLRPWRQTDVPAVLEAFGNAEIQQWHVLRLDDEAEARGWVDQWAPRWSAAEAASWAITAAGEVAGQIGLRHISLSNATVELSYWVLPAARGQGLAPQAIATLERWCFALGFERIVLQHSTRNQQSCRVAEKAGYALEGTLRSAWRLADGRHDAHLHARTTP</sequence>
<name>A0A4R4ZTQ2_9ACTN</name>
<dbReference type="Proteomes" id="UP000295124">
    <property type="component" value="Unassembled WGS sequence"/>
</dbReference>
<dbReference type="SUPFAM" id="SSF55729">
    <property type="entry name" value="Acyl-CoA N-acyltransferases (Nat)"/>
    <property type="match status" value="1"/>
</dbReference>
<evidence type="ECO:0000313" key="3">
    <source>
        <dbReference type="Proteomes" id="UP000295124"/>
    </source>
</evidence>
<dbReference type="InterPro" id="IPR016181">
    <property type="entry name" value="Acyl_CoA_acyltransferase"/>
</dbReference>
<keyword evidence="2" id="KW-0808">Transferase</keyword>
<dbReference type="InterPro" id="IPR051908">
    <property type="entry name" value="Ribosomal_N-acetyltransferase"/>
</dbReference>
<gene>
    <name evidence="2" type="ORF">E1263_03405</name>
</gene>
<dbReference type="Pfam" id="PF13302">
    <property type="entry name" value="Acetyltransf_3"/>
    <property type="match status" value="1"/>
</dbReference>
<dbReference type="GO" id="GO:0008999">
    <property type="term" value="F:protein-N-terminal-alanine acetyltransferase activity"/>
    <property type="evidence" value="ECO:0007669"/>
    <property type="project" value="TreeGrafter"/>
</dbReference>
<evidence type="ECO:0000259" key="1">
    <source>
        <dbReference type="PROSITE" id="PS51186"/>
    </source>
</evidence>
<dbReference type="PROSITE" id="PS51186">
    <property type="entry name" value="GNAT"/>
    <property type="match status" value="1"/>
</dbReference>
<dbReference type="GO" id="GO:0005737">
    <property type="term" value="C:cytoplasm"/>
    <property type="evidence" value="ECO:0007669"/>
    <property type="project" value="TreeGrafter"/>
</dbReference>
<dbReference type="InterPro" id="IPR000182">
    <property type="entry name" value="GNAT_dom"/>
</dbReference>
<dbReference type="GO" id="GO:1990189">
    <property type="term" value="F:protein N-terminal-serine acetyltransferase activity"/>
    <property type="evidence" value="ECO:0007669"/>
    <property type="project" value="TreeGrafter"/>
</dbReference>
<evidence type="ECO:0000313" key="2">
    <source>
        <dbReference type="EMBL" id="TDD62498.1"/>
    </source>
</evidence>
<comment type="caution">
    <text evidence="2">The sequence shown here is derived from an EMBL/GenBank/DDBJ whole genome shotgun (WGS) entry which is preliminary data.</text>
</comment>
<keyword evidence="3" id="KW-1185">Reference proteome</keyword>
<dbReference type="CDD" id="cd04301">
    <property type="entry name" value="NAT_SF"/>
    <property type="match status" value="1"/>
</dbReference>
<feature type="domain" description="N-acetyltransferase" evidence="1">
    <location>
        <begin position="22"/>
        <end position="183"/>
    </location>
</feature>
<dbReference type="OrthoDB" id="2061990at2"/>
<accession>A0A4R4ZTQ2</accession>
<dbReference type="RefSeq" id="WP_132165230.1">
    <property type="nucleotide sequence ID" value="NZ_SMKX01000006.1"/>
</dbReference>
<organism evidence="2 3">
    <name type="scientific">Kribbella antibiotica</name>
    <dbReference type="NCBI Taxonomy" id="190195"/>
    <lineage>
        <taxon>Bacteria</taxon>
        <taxon>Bacillati</taxon>
        <taxon>Actinomycetota</taxon>
        <taxon>Actinomycetes</taxon>
        <taxon>Propionibacteriales</taxon>
        <taxon>Kribbellaceae</taxon>
        <taxon>Kribbella</taxon>
    </lineage>
</organism>
<dbReference type="AlphaFoldDB" id="A0A4R4ZTQ2"/>
<proteinExistence type="predicted"/>